<dbReference type="InterPro" id="IPR014710">
    <property type="entry name" value="RmlC-like_jellyroll"/>
</dbReference>
<dbReference type="Proteomes" id="UP000248423">
    <property type="component" value="Unassembled WGS sequence"/>
</dbReference>
<dbReference type="InterPro" id="IPR011051">
    <property type="entry name" value="RmlC_Cupin_sf"/>
</dbReference>
<dbReference type="OrthoDB" id="4489274at2759"/>
<dbReference type="Gene3D" id="2.60.120.10">
    <property type="entry name" value="Jelly Rolls"/>
    <property type="match status" value="1"/>
</dbReference>
<sequence>MPEIHHGSSIPYTPLSLTHRGRGLSFKHLFVGPETTPENYLFSLAHQSTFHSPRHKHNFDQFRFAYRNSVSISPDILLQEGELCYHPEGVEYGPQDDPEGGREVLVLQFGGASGDGYLSFGEIGVAQARLMGEGRGWFEGGRFFREAEGEGKGKGKDGYEALWEEMMGRELVYPVPRYGGPVVVKPEGFRWVKVKAEEGKGEGAWRKCLGVFSERETRVEMVKLDEGGRVQVEARDAIQLFFVLKGEGVVGGEDIRQESAVRLQPGVGAEFASDKGMEFLRFVLPMLR</sequence>
<gene>
    <name evidence="1" type="ORF">BO78DRAFT_432658</name>
</gene>
<protein>
    <recommendedName>
        <fullName evidence="3">RmlC-like cupin</fullName>
    </recommendedName>
</protein>
<organism evidence="1 2">
    <name type="scientific">Aspergillus sclerotiicarbonarius (strain CBS 121057 / IBT 28362)</name>
    <dbReference type="NCBI Taxonomy" id="1448318"/>
    <lineage>
        <taxon>Eukaryota</taxon>
        <taxon>Fungi</taxon>
        <taxon>Dikarya</taxon>
        <taxon>Ascomycota</taxon>
        <taxon>Pezizomycotina</taxon>
        <taxon>Eurotiomycetes</taxon>
        <taxon>Eurotiomycetidae</taxon>
        <taxon>Eurotiales</taxon>
        <taxon>Aspergillaceae</taxon>
        <taxon>Aspergillus</taxon>
        <taxon>Aspergillus subgen. Circumdati</taxon>
    </lineage>
</organism>
<name>A0A319EG23_ASPSB</name>
<reference evidence="1 2" key="1">
    <citation type="submission" date="2018-02" db="EMBL/GenBank/DDBJ databases">
        <title>The genomes of Aspergillus section Nigri reveals drivers in fungal speciation.</title>
        <authorList>
            <consortium name="DOE Joint Genome Institute"/>
            <person name="Vesth T.C."/>
            <person name="Nybo J."/>
            <person name="Theobald S."/>
            <person name="Brandl J."/>
            <person name="Frisvad J.C."/>
            <person name="Nielsen K.F."/>
            <person name="Lyhne E.K."/>
            <person name="Kogle M.E."/>
            <person name="Kuo A."/>
            <person name="Riley R."/>
            <person name="Clum A."/>
            <person name="Nolan M."/>
            <person name="Lipzen A."/>
            <person name="Salamov A."/>
            <person name="Henrissat B."/>
            <person name="Wiebenga A."/>
            <person name="De vries R.P."/>
            <person name="Grigoriev I.V."/>
            <person name="Mortensen U.H."/>
            <person name="Andersen M.R."/>
            <person name="Baker S.E."/>
        </authorList>
    </citation>
    <scope>NUCLEOTIDE SEQUENCE [LARGE SCALE GENOMIC DNA]</scope>
    <source>
        <strain evidence="1 2">CBS 121057</strain>
    </source>
</reference>
<evidence type="ECO:0000313" key="1">
    <source>
        <dbReference type="EMBL" id="PYI02704.1"/>
    </source>
</evidence>
<evidence type="ECO:0008006" key="3">
    <source>
        <dbReference type="Google" id="ProtNLM"/>
    </source>
</evidence>
<evidence type="ECO:0000313" key="2">
    <source>
        <dbReference type="Proteomes" id="UP000248423"/>
    </source>
</evidence>
<proteinExistence type="predicted"/>
<dbReference type="EMBL" id="KZ826390">
    <property type="protein sequence ID" value="PYI02704.1"/>
    <property type="molecule type" value="Genomic_DNA"/>
</dbReference>
<dbReference type="VEuPathDB" id="FungiDB:BO78DRAFT_432658"/>
<dbReference type="SUPFAM" id="SSF51182">
    <property type="entry name" value="RmlC-like cupins"/>
    <property type="match status" value="2"/>
</dbReference>
<accession>A0A319EG23</accession>
<dbReference type="AlphaFoldDB" id="A0A319EG23"/>
<keyword evidence="2" id="KW-1185">Reference proteome</keyword>